<protein>
    <recommendedName>
        <fullName evidence="7">Peptidase M48 domain-containing protein</fullName>
    </recommendedName>
</protein>
<keyword evidence="4 6" id="KW-0862">Zinc</keyword>
<dbReference type="GO" id="GO:0004222">
    <property type="term" value="F:metalloendopeptidase activity"/>
    <property type="evidence" value="ECO:0007669"/>
    <property type="project" value="InterPro"/>
</dbReference>
<evidence type="ECO:0000256" key="5">
    <source>
        <dbReference type="ARBA" id="ARBA00023049"/>
    </source>
</evidence>
<accession>A0A8H5FFW8</accession>
<keyword evidence="9" id="KW-1185">Reference proteome</keyword>
<dbReference type="EMBL" id="JAACJK010000060">
    <property type="protein sequence ID" value="KAF5335680.1"/>
    <property type="molecule type" value="Genomic_DNA"/>
</dbReference>
<sequence>MFRRTILQRGKSSLYTPSRTFGSTRFLQEVKYVRFRRPGEPPQRPGPLNFGNWDPRVRIVTLIGGLGTIYYVSHLEQVEETGRWRFMNTSQKTEAAIGDLSREEIYRDFKGQILPPNHPVSRHVRRVVSRILTASNLGVVQGEQTTNTSLFGFGGVGGFGGFSTPDSSFGASTHPSEAYGPQKEWDVVVVTDRKTINAMATPGVIVVFTGILPVCRDEEGLAAVLAHEIGHVVARHTAERISSQTIWIGISLLLQTLGLDAFISHSLTTYALALPNSRTQEREADMIGLRLMSRACYNPGAAPAMFARLGQIEKSVASRSSLEFLQTHPASENRVKYLEKALPEAYQIVEANPECAQGRRYTLHETILTRTVRYLNPTNLQQGLQLTHVGLLVLHVPETGLQVRLAELVSSLEFKDVAETTDPGYDSGRRCST</sequence>
<feature type="domain" description="Peptidase M48" evidence="7">
    <location>
        <begin position="181"/>
        <end position="340"/>
    </location>
</feature>
<proteinExistence type="inferred from homology"/>
<dbReference type="GO" id="GO:0034982">
    <property type="term" value="P:mitochondrial protein processing"/>
    <property type="evidence" value="ECO:0007669"/>
    <property type="project" value="TreeGrafter"/>
</dbReference>
<evidence type="ECO:0000256" key="4">
    <source>
        <dbReference type="ARBA" id="ARBA00022833"/>
    </source>
</evidence>
<keyword evidence="3 6" id="KW-0378">Hydrolase</keyword>
<gene>
    <name evidence="8" type="ORF">D9611_009699</name>
</gene>
<dbReference type="CDD" id="cd07331">
    <property type="entry name" value="M48C_Oma1_like"/>
    <property type="match status" value="1"/>
</dbReference>
<keyword evidence="1 6" id="KW-0645">Protease</keyword>
<dbReference type="GO" id="GO:0005743">
    <property type="term" value="C:mitochondrial inner membrane"/>
    <property type="evidence" value="ECO:0007669"/>
    <property type="project" value="TreeGrafter"/>
</dbReference>
<dbReference type="OrthoDB" id="7464992at2759"/>
<dbReference type="GO" id="GO:0006515">
    <property type="term" value="P:protein quality control for misfolded or incompletely synthesized proteins"/>
    <property type="evidence" value="ECO:0007669"/>
    <property type="project" value="TreeGrafter"/>
</dbReference>
<name>A0A8H5FFW8_9AGAR</name>
<comment type="cofactor">
    <cofactor evidence="6">
        <name>Zn(2+)</name>
        <dbReference type="ChEBI" id="CHEBI:29105"/>
    </cofactor>
    <text evidence="6">Binds 1 zinc ion per subunit.</text>
</comment>
<dbReference type="PANTHER" id="PTHR22726">
    <property type="entry name" value="METALLOENDOPEPTIDASE OMA1"/>
    <property type="match status" value="1"/>
</dbReference>
<dbReference type="InterPro" id="IPR051156">
    <property type="entry name" value="Mito/Outer_Membr_Metalloprot"/>
</dbReference>
<dbReference type="GO" id="GO:0046872">
    <property type="term" value="F:metal ion binding"/>
    <property type="evidence" value="ECO:0007669"/>
    <property type="project" value="UniProtKB-KW"/>
</dbReference>
<reference evidence="8 9" key="1">
    <citation type="journal article" date="2020" name="ISME J.">
        <title>Uncovering the hidden diversity of litter-decomposition mechanisms in mushroom-forming fungi.</title>
        <authorList>
            <person name="Floudas D."/>
            <person name="Bentzer J."/>
            <person name="Ahren D."/>
            <person name="Johansson T."/>
            <person name="Persson P."/>
            <person name="Tunlid A."/>
        </authorList>
    </citation>
    <scope>NUCLEOTIDE SEQUENCE [LARGE SCALE GENOMIC DNA]</scope>
    <source>
        <strain evidence="8 9">CBS 175.51</strain>
    </source>
</reference>
<comment type="similarity">
    <text evidence="6">Belongs to the peptidase M48 family.</text>
</comment>
<comment type="caution">
    <text evidence="8">The sequence shown here is derived from an EMBL/GenBank/DDBJ whole genome shotgun (WGS) entry which is preliminary data.</text>
</comment>
<organism evidence="8 9">
    <name type="scientific">Ephemerocybe angulata</name>
    <dbReference type="NCBI Taxonomy" id="980116"/>
    <lineage>
        <taxon>Eukaryota</taxon>
        <taxon>Fungi</taxon>
        <taxon>Dikarya</taxon>
        <taxon>Basidiomycota</taxon>
        <taxon>Agaricomycotina</taxon>
        <taxon>Agaricomycetes</taxon>
        <taxon>Agaricomycetidae</taxon>
        <taxon>Agaricales</taxon>
        <taxon>Agaricineae</taxon>
        <taxon>Psathyrellaceae</taxon>
        <taxon>Ephemerocybe</taxon>
    </lineage>
</organism>
<keyword evidence="5 6" id="KW-0482">Metalloprotease</keyword>
<dbReference type="AlphaFoldDB" id="A0A8H5FFW8"/>
<dbReference type="Gene3D" id="3.30.2010.10">
    <property type="entry name" value="Metalloproteases ('zincins'), catalytic domain"/>
    <property type="match status" value="1"/>
</dbReference>
<evidence type="ECO:0000259" key="7">
    <source>
        <dbReference type="Pfam" id="PF01435"/>
    </source>
</evidence>
<evidence type="ECO:0000256" key="3">
    <source>
        <dbReference type="ARBA" id="ARBA00022801"/>
    </source>
</evidence>
<keyword evidence="2" id="KW-0479">Metal-binding</keyword>
<evidence type="ECO:0000313" key="9">
    <source>
        <dbReference type="Proteomes" id="UP000541558"/>
    </source>
</evidence>
<dbReference type="Proteomes" id="UP000541558">
    <property type="component" value="Unassembled WGS sequence"/>
</dbReference>
<dbReference type="Pfam" id="PF01435">
    <property type="entry name" value="Peptidase_M48"/>
    <property type="match status" value="1"/>
</dbReference>
<dbReference type="InterPro" id="IPR001915">
    <property type="entry name" value="Peptidase_M48"/>
</dbReference>
<dbReference type="PANTHER" id="PTHR22726:SF1">
    <property type="entry name" value="METALLOENDOPEPTIDASE OMA1, MITOCHONDRIAL"/>
    <property type="match status" value="1"/>
</dbReference>
<evidence type="ECO:0000313" key="8">
    <source>
        <dbReference type="EMBL" id="KAF5335680.1"/>
    </source>
</evidence>
<evidence type="ECO:0000256" key="6">
    <source>
        <dbReference type="RuleBase" id="RU003983"/>
    </source>
</evidence>
<evidence type="ECO:0000256" key="1">
    <source>
        <dbReference type="ARBA" id="ARBA00022670"/>
    </source>
</evidence>
<evidence type="ECO:0000256" key="2">
    <source>
        <dbReference type="ARBA" id="ARBA00022723"/>
    </source>
</evidence>